<dbReference type="GO" id="GO:0006281">
    <property type="term" value="P:DNA repair"/>
    <property type="evidence" value="ECO:0007669"/>
    <property type="project" value="TreeGrafter"/>
</dbReference>
<keyword evidence="2" id="KW-0547">Nucleotide-binding</keyword>
<dbReference type="Pfam" id="PF00004">
    <property type="entry name" value="AAA"/>
    <property type="match status" value="1"/>
</dbReference>
<dbReference type="GO" id="GO:0005663">
    <property type="term" value="C:DNA replication factor C complex"/>
    <property type="evidence" value="ECO:0007669"/>
    <property type="project" value="TreeGrafter"/>
</dbReference>
<keyword evidence="3" id="KW-0067">ATP-binding</keyword>
<reference evidence="5 6" key="1">
    <citation type="journal article" date="2016" name="Sci. Rep.">
        <title>Metabolic traits of an uncultured archaeal lineage -MSBL1- from brine pools of the Red Sea.</title>
        <authorList>
            <person name="Mwirichia R."/>
            <person name="Alam I."/>
            <person name="Rashid M."/>
            <person name="Vinu M."/>
            <person name="Ba-Alawi W."/>
            <person name="Anthony Kamau A."/>
            <person name="Kamanda Ngugi D."/>
            <person name="Goker M."/>
            <person name="Klenk H.P."/>
            <person name="Bajic V."/>
            <person name="Stingl U."/>
        </authorList>
    </citation>
    <scope>NUCLEOTIDE SEQUENCE [LARGE SCALE GENOMIC DNA]</scope>
    <source>
        <strain evidence="5">SCGC-AAA259I14</strain>
    </source>
</reference>
<sequence>MAEERLVEKWRPKSLDEIIGQPKAIRLVKRNVKNGLRAHLLFWGPIGVGKTSVAKCLPKEKPLAEELEKSAPVGGDFVPKNGRELDRDKTREISRAAKSAGRRIYFIDEADGMRKDIQQILRTTLELVTETTFIFSCNDLSDIAEGINSRCSPIPFKKLEDEHIMEIILRVCKGEGWDVSSKEAKKALESLAKHADGDGRKALNILEL</sequence>
<dbReference type="CDD" id="cd18139">
    <property type="entry name" value="HLD_clamp_RarA"/>
    <property type="match status" value="1"/>
</dbReference>
<accession>A0A133UTB1</accession>
<organism evidence="5 6">
    <name type="scientific">candidate division MSBL1 archaeon SCGC-AAA259I14</name>
    <dbReference type="NCBI Taxonomy" id="1698268"/>
    <lineage>
        <taxon>Archaea</taxon>
        <taxon>Methanobacteriati</taxon>
        <taxon>Methanobacteriota</taxon>
        <taxon>candidate division MSBL1</taxon>
    </lineage>
</organism>
<keyword evidence="1" id="KW-0235">DNA replication</keyword>
<dbReference type="AlphaFoldDB" id="A0A133UTB1"/>
<name>A0A133UTB1_9EURY</name>
<evidence type="ECO:0000256" key="3">
    <source>
        <dbReference type="ARBA" id="ARBA00022840"/>
    </source>
</evidence>
<evidence type="ECO:0000313" key="6">
    <source>
        <dbReference type="Proteomes" id="UP000070414"/>
    </source>
</evidence>
<dbReference type="SMART" id="SM00382">
    <property type="entry name" value="AAA"/>
    <property type="match status" value="1"/>
</dbReference>
<dbReference type="Gene3D" id="1.10.8.60">
    <property type="match status" value="1"/>
</dbReference>
<dbReference type="Gene3D" id="3.40.50.300">
    <property type="entry name" value="P-loop containing nucleotide triphosphate hydrolases"/>
    <property type="match status" value="1"/>
</dbReference>
<comment type="caution">
    <text evidence="5">The sequence shown here is derived from an EMBL/GenBank/DDBJ whole genome shotgun (WGS) entry which is preliminary data.</text>
</comment>
<gene>
    <name evidence="5" type="ORF">AKJ38_01250</name>
</gene>
<dbReference type="GO" id="GO:0016887">
    <property type="term" value="F:ATP hydrolysis activity"/>
    <property type="evidence" value="ECO:0007669"/>
    <property type="project" value="InterPro"/>
</dbReference>
<feature type="domain" description="AAA+ ATPase" evidence="4">
    <location>
        <begin position="36"/>
        <end position="160"/>
    </location>
</feature>
<dbReference type="GO" id="GO:0003689">
    <property type="term" value="F:DNA clamp loader activity"/>
    <property type="evidence" value="ECO:0007669"/>
    <property type="project" value="TreeGrafter"/>
</dbReference>
<dbReference type="InterPro" id="IPR003959">
    <property type="entry name" value="ATPase_AAA_core"/>
</dbReference>
<dbReference type="PANTHER" id="PTHR11669">
    <property type="entry name" value="REPLICATION FACTOR C / DNA POLYMERASE III GAMMA-TAU SUBUNIT"/>
    <property type="match status" value="1"/>
</dbReference>
<dbReference type="GO" id="GO:0005524">
    <property type="term" value="F:ATP binding"/>
    <property type="evidence" value="ECO:0007669"/>
    <property type="project" value="UniProtKB-KW"/>
</dbReference>
<dbReference type="SUPFAM" id="SSF52540">
    <property type="entry name" value="P-loop containing nucleoside triphosphate hydrolases"/>
    <property type="match status" value="1"/>
</dbReference>
<dbReference type="EMBL" id="LHXS01000013">
    <property type="protein sequence ID" value="KXA97433.1"/>
    <property type="molecule type" value="Genomic_DNA"/>
</dbReference>
<dbReference type="InterPro" id="IPR027417">
    <property type="entry name" value="P-loop_NTPase"/>
</dbReference>
<dbReference type="CDD" id="cd00009">
    <property type="entry name" value="AAA"/>
    <property type="match status" value="1"/>
</dbReference>
<protein>
    <recommendedName>
        <fullName evidence="4">AAA+ ATPase domain-containing protein</fullName>
    </recommendedName>
</protein>
<proteinExistence type="predicted"/>
<evidence type="ECO:0000256" key="2">
    <source>
        <dbReference type="ARBA" id="ARBA00022741"/>
    </source>
</evidence>
<dbReference type="InterPro" id="IPR050238">
    <property type="entry name" value="DNA_Rep/Repair_Clamp_Loader"/>
</dbReference>
<evidence type="ECO:0000313" key="5">
    <source>
        <dbReference type="EMBL" id="KXA97433.1"/>
    </source>
</evidence>
<dbReference type="GO" id="GO:0006261">
    <property type="term" value="P:DNA-templated DNA replication"/>
    <property type="evidence" value="ECO:0007669"/>
    <property type="project" value="TreeGrafter"/>
</dbReference>
<dbReference type="Proteomes" id="UP000070414">
    <property type="component" value="Unassembled WGS sequence"/>
</dbReference>
<evidence type="ECO:0000259" key="4">
    <source>
        <dbReference type="SMART" id="SM00382"/>
    </source>
</evidence>
<dbReference type="PANTHER" id="PTHR11669:SF20">
    <property type="entry name" value="REPLICATION FACTOR C SUBUNIT 4"/>
    <property type="match status" value="1"/>
</dbReference>
<evidence type="ECO:0000256" key="1">
    <source>
        <dbReference type="ARBA" id="ARBA00022705"/>
    </source>
</evidence>
<keyword evidence="6" id="KW-1185">Reference proteome</keyword>
<dbReference type="InterPro" id="IPR003593">
    <property type="entry name" value="AAA+_ATPase"/>
</dbReference>